<sequence>MVRIPLVESELPNSYPVYYRFKQKPDEEQVACYLVPMKDLRPFHEDIRSNYERTLSFIKERFHNFEKSPYRKYNLEKLENAIFNLVESIYKEK</sequence>
<evidence type="ECO:0000313" key="2">
    <source>
        <dbReference type="Proteomes" id="UP000295788"/>
    </source>
</evidence>
<dbReference type="EMBL" id="SMAB01000001">
    <property type="protein sequence ID" value="TCS84495.1"/>
    <property type="molecule type" value="Genomic_DNA"/>
</dbReference>
<gene>
    <name evidence="1" type="ORF">EDD72_101159</name>
</gene>
<name>A0A4R3KKS7_9BACI</name>
<evidence type="ECO:0000313" key="1">
    <source>
        <dbReference type="EMBL" id="TCS84495.1"/>
    </source>
</evidence>
<reference evidence="1 2" key="1">
    <citation type="submission" date="2019-03" db="EMBL/GenBank/DDBJ databases">
        <title>Genomic Encyclopedia of Type Strains, Phase IV (KMG-IV): sequencing the most valuable type-strain genomes for metagenomic binning, comparative biology and taxonomic classification.</title>
        <authorList>
            <person name="Goeker M."/>
        </authorList>
    </citation>
    <scope>NUCLEOTIDE SEQUENCE [LARGE SCALE GENOMIC DNA]</scope>
    <source>
        <strain evidence="1 2">DSM 23802</strain>
    </source>
</reference>
<comment type="caution">
    <text evidence="1">The sequence shown here is derived from an EMBL/GenBank/DDBJ whole genome shotgun (WGS) entry which is preliminary data.</text>
</comment>
<dbReference type="Proteomes" id="UP000295788">
    <property type="component" value="Unassembled WGS sequence"/>
</dbReference>
<proteinExistence type="predicted"/>
<accession>A0A4R3KKS7</accession>
<dbReference type="AlphaFoldDB" id="A0A4R3KKS7"/>
<keyword evidence="2" id="KW-1185">Reference proteome</keyword>
<dbReference type="RefSeq" id="WP_132766726.1">
    <property type="nucleotide sequence ID" value="NZ_SMAB01000001.1"/>
</dbReference>
<organism evidence="1 2">
    <name type="scientific">Tepidibacillus fermentans</name>
    <dbReference type="NCBI Taxonomy" id="1281767"/>
    <lineage>
        <taxon>Bacteria</taxon>
        <taxon>Bacillati</taxon>
        <taxon>Bacillota</taxon>
        <taxon>Bacilli</taxon>
        <taxon>Bacillales</taxon>
        <taxon>Bacillaceae</taxon>
        <taxon>Tepidibacillus</taxon>
    </lineage>
</organism>
<protein>
    <submittedName>
        <fullName evidence="1">Uncharacterized protein</fullName>
    </submittedName>
</protein>